<dbReference type="GO" id="GO:0016787">
    <property type="term" value="F:hydrolase activity"/>
    <property type="evidence" value="ECO:0007669"/>
    <property type="project" value="UniProtKB-KW"/>
</dbReference>
<keyword evidence="1" id="KW-0378">Hydrolase</keyword>
<accession>A0ABW0N0U8</accession>
<name>A0ABW0N0U8_9ACTN</name>
<dbReference type="InterPro" id="IPR029058">
    <property type="entry name" value="AB_hydrolase_fold"/>
</dbReference>
<evidence type="ECO:0000313" key="2">
    <source>
        <dbReference type="Proteomes" id="UP001595956"/>
    </source>
</evidence>
<dbReference type="SUPFAM" id="SSF53474">
    <property type="entry name" value="alpha/beta-Hydrolases"/>
    <property type="match status" value="1"/>
</dbReference>
<organism evidence="1 2">
    <name type="scientific">Nocardioides caricicola</name>
    <dbReference type="NCBI Taxonomy" id="634770"/>
    <lineage>
        <taxon>Bacteria</taxon>
        <taxon>Bacillati</taxon>
        <taxon>Actinomycetota</taxon>
        <taxon>Actinomycetes</taxon>
        <taxon>Propionibacteriales</taxon>
        <taxon>Nocardioidaceae</taxon>
        <taxon>Nocardioides</taxon>
    </lineage>
</organism>
<proteinExistence type="predicted"/>
<dbReference type="RefSeq" id="WP_345171495.1">
    <property type="nucleotide sequence ID" value="NZ_BAABFQ010000003.1"/>
</dbReference>
<dbReference type="Proteomes" id="UP001595956">
    <property type="component" value="Unassembled WGS sequence"/>
</dbReference>
<evidence type="ECO:0000313" key="1">
    <source>
        <dbReference type="EMBL" id="MFC5492893.1"/>
    </source>
</evidence>
<dbReference type="EC" id="3.4.-.-" evidence="1"/>
<sequence>MSDPERNQMPQTVVVEEATLDDQPPALLVRPAAPGEGPVPAVLWLHWLGHNRSDRTQFLPEAHRLAQQGVVSLLPQGVFPWLEDPAGDGTDRDAVARQARRTRAAYDHLAGLPGVDRIAVAAHDYGAMFGLTLRDVPVHAMVVAAPDATWDHWFRKYWHGDADLGAAYAEQFAEFDPLAGAALRQDVLLLQWAEKDEYVEPSVRDLYAAAAPRAASTVHERYDHQLGDRVIAERLAFLERALLGPGTVTA</sequence>
<reference evidence="2" key="1">
    <citation type="journal article" date="2019" name="Int. J. Syst. Evol. Microbiol.">
        <title>The Global Catalogue of Microorganisms (GCM) 10K type strain sequencing project: providing services to taxonomists for standard genome sequencing and annotation.</title>
        <authorList>
            <consortium name="The Broad Institute Genomics Platform"/>
            <consortium name="The Broad Institute Genome Sequencing Center for Infectious Disease"/>
            <person name="Wu L."/>
            <person name="Ma J."/>
        </authorList>
    </citation>
    <scope>NUCLEOTIDE SEQUENCE [LARGE SCALE GENOMIC DNA]</scope>
    <source>
        <strain evidence="2">KACC 13778</strain>
    </source>
</reference>
<gene>
    <name evidence="1" type="ORF">ACFPKY_07270</name>
</gene>
<protein>
    <submittedName>
        <fullName evidence="1">Alpha/beta hydrolase family protein</fullName>
        <ecNumber evidence="1">3.4.-.-</ecNumber>
    </submittedName>
</protein>
<dbReference type="EMBL" id="JBHSMD010000002">
    <property type="protein sequence ID" value="MFC5492893.1"/>
    <property type="molecule type" value="Genomic_DNA"/>
</dbReference>
<keyword evidence="2" id="KW-1185">Reference proteome</keyword>
<dbReference type="Gene3D" id="3.40.50.1820">
    <property type="entry name" value="alpha/beta hydrolase"/>
    <property type="match status" value="1"/>
</dbReference>
<comment type="caution">
    <text evidence="1">The sequence shown here is derived from an EMBL/GenBank/DDBJ whole genome shotgun (WGS) entry which is preliminary data.</text>
</comment>